<dbReference type="AlphaFoldDB" id="A0A3D9L201"/>
<sequence>MTIKTAFLHRTLTLVTLIDNLLLVFKAEWVVEKIANVNRLE</sequence>
<gene>
    <name evidence="1" type="ORF">C7460_11683</name>
</gene>
<evidence type="ECO:0000313" key="1">
    <source>
        <dbReference type="EMBL" id="RED96025.1"/>
    </source>
</evidence>
<organism evidence="1 2">
    <name type="scientific">Marinoscillum furvescens DSM 4134</name>
    <dbReference type="NCBI Taxonomy" id="1122208"/>
    <lineage>
        <taxon>Bacteria</taxon>
        <taxon>Pseudomonadati</taxon>
        <taxon>Bacteroidota</taxon>
        <taxon>Cytophagia</taxon>
        <taxon>Cytophagales</taxon>
        <taxon>Reichenbachiellaceae</taxon>
        <taxon>Marinoscillum</taxon>
    </lineage>
</organism>
<keyword evidence="2" id="KW-1185">Reference proteome</keyword>
<name>A0A3D9L201_MARFU</name>
<evidence type="ECO:0000313" key="2">
    <source>
        <dbReference type="Proteomes" id="UP000256779"/>
    </source>
</evidence>
<proteinExistence type="predicted"/>
<protein>
    <submittedName>
        <fullName evidence="1">Uncharacterized protein</fullName>
    </submittedName>
</protein>
<reference evidence="1 2" key="1">
    <citation type="submission" date="2018-07" db="EMBL/GenBank/DDBJ databases">
        <title>Genomic Encyclopedia of Type Strains, Phase IV (KMG-IV): sequencing the most valuable type-strain genomes for metagenomic binning, comparative biology and taxonomic classification.</title>
        <authorList>
            <person name="Goeker M."/>
        </authorList>
    </citation>
    <scope>NUCLEOTIDE SEQUENCE [LARGE SCALE GENOMIC DNA]</scope>
    <source>
        <strain evidence="1 2">DSM 4134</strain>
    </source>
</reference>
<dbReference type="RefSeq" id="WP_262511858.1">
    <property type="nucleotide sequence ID" value="NZ_QREG01000016.1"/>
</dbReference>
<dbReference type="Proteomes" id="UP000256779">
    <property type="component" value="Unassembled WGS sequence"/>
</dbReference>
<accession>A0A3D9L201</accession>
<dbReference type="EMBL" id="QREG01000016">
    <property type="protein sequence ID" value="RED96025.1"/>
    <property type="molecule type" value="Genomic_DNA"/>
</dbReference>
<comment type="caution">
    <text evidence="1">The sequence shown here is derived from an EMBL/GenBank/DDBJ whole genome shotgun (WGS) entry which is preliminary data.</text>
</comment>